<dbReference type="PANTHER" id="PTHR34700:SF4">
    <property type="entry name" value="PHAGE-LIKE ELEMENT PBSX PROTEIN XKDP"/>
    <property type="match status" value="1"/>
</dbReference>
<gene>
    <name evidence="3" type="ORF">NX778_22650</name>
</gene>
<dbReference type="SUPFAM" id="SSF54106">
    <property type="entry name" value="LysM domain"/>
    <property type="match status" value="1"/>
</dbReference>
<sequence>MKNFSTVAPRLASAALLSCAVLQAAQAAQPGDFRPDAPDQHVVVKGDTLWGISGTFLNNPWRWPEVWGLNRDQIRNPHWIYPGQIVYFDRAHGRLTLNKPGSGEDAAATGELRMSPQLRTEGLGRDAVPAIAAGAIEPFLTQPLVVQADELAGAPTIVASQGGRLYLGQGDKVYVRGKLNGASSFQVFRPGTPLTDPDTGKVVAYQSTYLGSVALQPDQKAGADVSSFAIASANREMAVGDLLLPAPPTPIRNYVPHPPERTVRARVMSIYGDGTQAAQSQVVTVNKGTVDGLDVGSVLQLYHYGKTVPDPASKGFLGLFRAKLKLPDERFGDLFIFRVFKNVSYGLIMQVNEPVQVGDVANSPE</sequence>
<dbReference type="Gene3D" id="3.10.350.10">
    <property type="entry name" value="LysM domain"/>
    <property type="match status" value="1"/>
</dbReference>
<evidence type="ECO:0000259" key="2">
    <source>
        <dbReference type="PROSITE" id="PS51782"/>
    </source>
</evidence>
<dbReference type="InterPro" id="IPR052196">
    <property type="entry name" value="Bact_Kbp"/>
</dbReference>
<accession>A0ABT2D520</accession>
<keyword evidence="1" id="KW-0732">Signal</keyword>
<comment type="caution">
    <text evidence="3">The sequence shown here is derived from an EMBL/GenBank/DDBJ whole genome shotgun (WGS) entry which is preliminary data.</text>
</comment>
<evidence type="ECO:0000313" key="4">
    <source>
        <dbReference type="Proteomes" id="UP001204621"/>
    </source>
</evidence>
<dbReference type="RefSeq" id="WP_258814072.1">
    <property type="nucleotide sequence ID" value="NZ_JANUGU010000010.1"/>
</dbReference>
<dbReference type="PROSITE" id="PS51782">
    <property type="entry name" value="LYSM"/>
    <property type="match status" value="1"/>
</dbReference>
<evidence type="ECO:0000313" key="3">
    <source>
        <dbReference type="EMBL" id="MCS0660876.1"/>
    </source>
</evidence>
<name>A0ABT2D520_9BURK</name>
<dbReference type="PANTHER" id="PTHR34700">
    <property type="entry name" value="POTASSIUM BINDING PROTEIN KBP"/>
    <property type="match status" value="1"/>
</dbReference>
<dbReference type="Pfam" id="PF01476">
    <property type="entry name" value="LysM"/>
    <property type="match status" value="1"/>
</dbReference>
<dbReference type="InterPro" id="IPR036779">
    <property type="entry name" value="LysM_dom_sf"/>
</dbReference>
<dbReference type="CDD" id="cd00118">
    <property type="entry name" value="LysM"/>
    <property type="match status" value="1"/>
</dbReference>
<protein>
    <submittedName>
        <fullName evidence="3">LysM peptidoglycan-binding domain-containing protein</fullName>
    </submittedName>
</protein>
<dbReference type="InterPro" id="IPR018392">
    <property type="entry name" value="LysM"/>
</dbReference>
<feature type="signal peptide" evidence="1">
    <location>
        <begin position="1"/>
        <end position="27"/>
    </location>
</feature>
<reference evidence="3 4" key="1">
    <citation type="submission" date="2022-08" db="EMBL/GenBank/DDBJ databases">
        <title>Reclassification of Massilia species as members of the genera Telluria, Duganella, Pseudoduganella, Mokoshia gen. nov. and Zemynaea gen. nov. using orthogonal and non-orthogonal genome-based approaches.</title>
        <authorList>
            <person name="Bowman J.P."/>
        </authorList>
    </citation>
    <scope>NUCLEOTIDE SEQUENCE [LARGE SCALE GENOMIC DNA]</scope>
    <source>
        <strain evidence="3 4">JCM 31606</strain>
    </source>
</reference>
<keyword evidence="4" id="KW-1185">Reference proteome</keyword>
<dbReference type="Proteomes" id="UP001204621">
    <property type="component" value="Unassembled WGS sequence"/>
</dbReference>
<feature type="chain" id="PRO_5047371910" evidence="1">
    <location>
        <begin position="28"/>
        <end position="365"/>
    </location>
</feature>
<proteinExistence type="predicted"/>
<organism evidence="3 4">
    <name type="scientific">Massilia terrae</name>
    <dbReference type="NCBI Taxonomy" id="1811224"/>
    <lineage>
        <taxon>Bacteria</taxon>
        <taxon>Pseudomonadati</taxon>
        <taxon>Pseudomonadota</taxon>
        <taxon>Betaproteobacteria</taxon>
        <taxon>Burkholderiales</taxon>
        <taxon>Oxalobacteraceae</taxon>
        <taxon>Telluria group</taxon>
        <taxon>Massilia</taxon>
    </lineage>
</organism>
<dbReference type="EMBL" id="JANUGU010000010">
    <property type="protein sequence ID" value="MCS0660876.1"/>
    <property type="molecule type" value="Genomic_DNA"/>
</dbReference>
<feature type="domain" description="LysM" evidence="2">
    <location>
        <begin position="39"/>
        <end position="88"/>
    </location>
</feature>
<evidence type="ECO:0000256" key="1">
    <source>
        <dbReference type="SAM" id="SignalP"/>
    </source>
</evidence>